<dbReference type="SUPFAM" id="SSF47090">
    <property type="entry name" value="PGBD-like"/>
    <property type="match status" value="1"/>
</dbReference>
<dbReference type="InterPro" id="IPR002477">
    <property type="entry name" value="Peptidoglycan-bd-like"/>
</dbReference>
<dbReference type="Gene3D" id="1.10.101.10">
    <property type="entry name" value="PGBD-like superfamily/PGBD"/>
    <property type="match status" value="1"/>
</dbReference>
<feature type="region of interest" description="Disordered" evidence="1">
    <location>
        <begin position="426"/>
        <end position="477"/>
    </location>
</feature>
<dbReference type="InterPro" id="IPR036365">
    <property type="entry name" value="PGBD-like_sf"/>
</dbReference>
<evidence type="ECO:0000313" key="3">
    <source>
        <dbReference type="EMBL" id="KYF73138.1"/>
    </source>
</evidence>
<dbReference type="RefSeq" id="WP_061605903.1">
    <property type="nucleotide sequence ID" value="NZ_JEMA01000212.1"/>
</dbReference>
<organism evidence="3 4">
    <name type="scientific">Sorangium cellulosum</name>
    <name type="common">Polyangium cellulosum</name>
    <dbReference type="NCBI Taxonomy" id="56"/>
    <lineage>
        <taxon>Bacteria</taxon>
        <taxon>Pseudomonadati</taxon>
        <taxon>Myxococcota</taxon>
        <taxon>Polyangia</taxon>
        <taxon>Polyangiales</taxon>
        <taxon>Polyangiaceae</taxon>
        <taxon>Sorangium</taxon>
    </lineage>
</organism>
<feature type="domain" description="Peptidoglycan binding-like" evidence="2">
    <location>
        <begin position="478"/>
        <end position="535"/>
    </location>
</feature>
<dbReference type="EMBL" id="JEMA01000212">
    <property type="protein sequence ID" value="KYF73138.1"/>
    <property type="molecule type" value="Genomic_DNA"/>
</dbReference>
<dbReference type="InterPro" id="IPR036366">
    <property type="entry name" value="PGBDSf"/>
</dbReference>
<dbReference type="AlphaFoldDB" id="A0A150R001"/>
<dbReference type="Pfam" id="PF01471">
    <property type="entry name" value="PG_binding_1"/>
    <property type="match status" value="1"/>
</dbReference>
<accession>A0A150R001</accession>
<reference evidence="3 4" key="1">
    <citation type="submission" date="2014-02" db="EMBL/GenBank/DDBJ databases">
        <title>The small core and large imbalanced accessory genome model reveals a collaborative survival strategy of Sorangium cellulosum strains in nature.</title>
        <authorList>
            <person name="Han K."/>
            <person name="Peng R."/>
            <person name="Blom J."/>
            <person name="Li Y.-Z."/>
        </authorList>
    </citation>
    <scope>NUCLEOTIDE SEQUENCE [LARGE SCALE GENOMIC DNA]</scope>
    <source>
        <strain evidence="3 4">So0008-312</strain>
    </source>
</reference>
<proteinExistence type="predicted"/>
<feature type="compositionally biased region" description="Low complexity" evidence="1">
    <location>
        <begin position="426"/>
        <end position="437"/>
    </location>
</feature>
<gene>
    <name evidence="3" type="ORF">BE15_04045</name>
</gene>
<evidence type="ECO:0000256" key="1">
    <source>
        <dbReference type="SAM" id="MobiDB-lite"/>
    </source>
</evidence>
<feature type="compositionally biased region" description="Pro residues" evidence="1">
    <location>
        <begin position="438"/>
        <end position="449"/>
    </location>
</feature>
<protein>
    <recommendedName>
        <fullName evidence="2">Peptidoglycan binding-like domain-containing protein</fullName>
    </recommendedName>
</protein>
<evidence type="ECO:0000313" key="4">
    <source>
        <dbReference type="Proteomes" id="UP000075260"/>
    </source>
</evidence>
<comment type="caution">
    <text evidence="3">The sequence shown here is derived from an EMBL/GenBank/DDBJ whole genome shotgun (WGS) entry which is preliminary data.</text>
</comment>
<name>A0A150R001_SORCE</name>
<sequence>MSRNVFLFEIAAARGDAEEVERALLSRTSALALGDFPTLDPALFAHRILRGKGASYTWEIGLDEIEEARRAELHAALLEQIQTSLAGVAELRSSAAYADPSLPAPGLEPARDGALSFADGDLPVWEDHARGSGAVEAGSALPGDLTADIARFRAAVPVEPGLKPWGAGHVYTGSADRDHLAYLHGYLDARAARASPADRRKITAFRAFQAREGSTAAINTYDDQIVTWGTGWGGRGWLGKVMERATANDAVREALGAAGVRYRGSNVYDVVDLDAGMVVTGGKEALEILRRSVPLLHLLIDLARNPGTRDAVTEAQLRTFMDGSGNICGADAIATQALFNLVAHLKHWAPGYVIGCLEWAVPQLGPGSPSEERDRRLAALVGRYFYGKARKHRWIPDFRQFRLYFRHMKDDGLDCLHEPFLQAAGPPADDPFAAATDAPPPRAPSPPKAPRLTRAPLAGQPDLESVASGRGALRRGARGPGVKALQEALIALGESVPGGADGAFGPGLEAAVKRFQAERCLAADGVIGAATLAALDAAVAAGAATRAAGAETSNRKEEEEHR</sequence>
<dbReference type="Proteomes" id="UP000075260">
    <property type="component" value="Unassembled WGS sequence"/>
</dbReference>
<evidence type="ECO:0000259" key="2">
    <source>
        <dbReference type="Pfam" id="PF01471"/>
    </source>
</evidence>